<dbReference type="SMART" id="SM01092">
    <property type="entry name" value="CO_deh_flav_C"/>
    <property type="match status" value="1"/>
</dbReference>
<dbReference type="RefSeq" id="WP_009949246.1">
    <property type="nucleotide sequence ID" value="NZ_BAAAGS010000062.1"/>
</dbReference>
<evidence type="ECO:0000256" key="1">
    <source>
        <dbReference type="ARBA" id="ARBA00022630"/>
    </source>
</evidence>
<accession>A0ABP3NZA9</accession>
<proteinExistence type="predicted"/>
<protein>
    <submittedName>
        <fullName evidence="5">Xanthine dehydrogenase family protein subunit M</fullName>
    </submittedName>
</protein>
<feature type="domain" description="FAD-binding PCMH-type" evidence="4">
    <location>
        <begin position="1"/>
        <end position="176"/>
    </location>
</feature>
<dbReference type="Gene3D" id="3.30.465.10">
    <property type="match status" value="1"/>
</dbReference>
<evidence type="ECO:0000256" key="2">
    <source>
        <dbReference type="ARBA" id="ARBA00022827"/>
    </source>
</evidence>
<evidence type="ECO:0000313" key="6">
    <source>
        <dbReference type="Proteomes" id="UP001500729"/>
    </source>
</evidence>
<dbReference type="InterPro" id="IPR036683">
    <property type="entry name" value="CO_DH_flav_C_dom_sf"/>
</dbReference>
<dbReference type="SUPFAM" id="SSF56176">
    <property type="entry name" value="FAD-binding/transporter-associated domain-like"/>
    <property type="match status" value="1"/>
</dbReference>
<evidence type="ECO:0000313" key="5">
    <source>
        <dbReference type="EMBL" id="GAA0554003.1"/>
    </source>
</evidence>
<dbReference type="Proteomes" id="UP001500729">
    <property type="component" value="Unassembled WGS sequence"/>
</dbReference>
<dbReference type="InterPro" id="IPR005107">
    <property type="entry name" value="CO_DH_flav_C"/>
</dbReference>
<dbReference type="Pfam" id="PF00941">
    <property type="entry name" value="FAD_binding_5"/>
    <property type="match status" value="1"/>
</dbReference>
<keyword evidence="3" id="KW-0560">Oxidoreductase</keyword>
<reference evidence="6" key="1">
    <citation type="journal article" date="2019" name="Int. J. Syst. Evol. Microbiol.">
        <title>The Global Catalogue of Microorganisms (GCM) 10K type strain sequencing project: providing services to taxonomists for standard genome sequencing and annotation.</title>
        <authorList>
            <consortium name="The Broad Institute Genomics Platform"/>
            <consortium name="The Broad Institute Genome Sequencing Center for Infectious Disease"/>
            <person name="Wu L."/>
            <person name="Ma J."/>
        </authorList>
    </citation>
    <scope>NUCLEOTIDE SEQUENCE [LARGE SCALE GENOMIC DNA]</scope>
    <source>
        <strain evidence="6">JCM 10303</strain>
    </source>
</reference>
<gene>
    <name evidence="5" type="ORF">GCM10009533_60020</name>
</gene>
<evidence type="ECO:0000256" key="3">
    <source>
        <dbReference type="ARBA" id="ARBA00023002"/>
    </source>
</evidence>
<dbReference type="InterPro" id="IPR016169">
    <property type="entry name" value="FAD-bd_PCMH_sub2"/>
</dbReference>
<comment type="caution">
    <text evidence="5">The sequence shown here is derived from an EMBL/GenBank/DDBJ whole genome shotgun (WGS) entry which is preliminary data.</text>
</comment>
<organism evidence="5 6">
    <name type="scientific">Saccharopolyspora erythraea</name>
    <name type="common">Streptomyces erythraeus</name>
    <dbReference type="NCBI Taxonomy" id="1836"/>
    <lineage>
        <taxon>Bacteria</taxon>
        <taxon>Bacillati</taxon>
        <taxon>Actinomycetota</taxon>
        <taxon>Actinomycetes</taxon>
        <taxon>Pseudonocardiales</taxon>
        <taxon>Pseudonocardiaceae</taxon>
        <taxon>Saccharopolyspora</taxon>
    </lineage>
</organism>
<dbReference type="Gene3D" id="3.30.390.50">
    <property type="entry name" value="CO dehydrogenase flavoprotein, C-terminal domain"/>
    <property type="match status" value="1"/>
</dbReference>
<dbReference type="InterPro" id="IPR002346">
    <property type="entry name" value="Mopterin_DH_FAD-bd"/>
</dbReference>
<evidence type="ECO:0000259" key="4">
    <source>
        <dbReference type="PROSITE" id="PS51387"/>
    </source>
</evidence>
<dbReference type="InterPro" id="IPR036318">
    <property type="entry name" value="FAD-bd_PCMH-like_sf"/>
</dbReference>
<dbReference type="Gene3D" id="3.30.43.10">
    <property type="entry name" value="Uridine Diphospho-n-acetylenolpyruvylglucosamine Reductase, domain 2"/>
    <property type="match status" value="1"/>
</dbReference>
<dbReference type="SUPFAM" id="SSF55447">
    <property type="entry name" value="CO dehydrogenase flavoprotein C-terminal domain-like"/>
    <property type="match status" value="1"/>
</dbReference>
<dbReference type="InterPro" id="IPR051312">
    <property type="entry name" value="Diverse_Substr_Oxidored"/>
</dbReference>
<dbReference type="InterPro" id="IPR016166">
    <property type="entry name" value="FAD-bd_PCMH"/>
</dbReference>
<dbReference type="Pfam" id="PF03450">
    <property type="entry name" value="CO_deh_flav_C"/>
    <property type="match status" value="1"/>
</dbReference>
<keyword evidence="6" id="KW-1185">Reference proteome</keyword>
<sequence length="295" mass="30831">MVCVPFEYTAVSTYDDAVRALVEHGEDAKVLAGGQSLGPMLALRLARPAVVIDINDIDQGQPEVAGEVLRIPALTRHRTVVDSPLVRQHAPMLSECTSRVGNVRVRNRGTIGGSLAHADPTAEIPCAALALGADIVVRGPDGDRAVPARDFFVTYLTTALEPSEVVREVRLPALRPQQGWSFHELVRRASDFAVVAVAVVVELESDAATVRSAEVALAGVADRPVPAGREAVAPLIGSSGAPAEVAAAAAAIAGNTSPDGDVHASGAYRRRLVDVLTRRALTEALGRARTSGVVT</sequence>
<dbReference type="EMBL" id="BAAAGS010000062">
    <property type="protein sequence ID" value="GAA0554003.1"/>
    <property type="molecule type" value="Genomic_DNA"/>
</dbReference>
<dbReference type="PANTHER" id="PTHR42659:SF2">
    <property type="entry name" value="XANTHINE DEHYDROGENASE SUBUNIT C-RELATED"/>
    <property type="match status" value="1"/>
</dbReference>
<name>A0ABP3NZA9_SACER</name>
<dbReference type="PANTHER" id="PTHR42659">
    <property type="entry name" value="XANTHINE DEHYDROGENASE SUBUNIT C-RELATED"/>
    <property type="match status" value="1"/>
</dbReference>
<dbReference type="PROSITE" id="PS51387">
    <property type="entry name" value="FAD_PCMH"/>
    <property type="match status" value="1"/>
</dbReference>
<keyword evidence="1" id="KW-0285">Flavoprotein</keyword>
<dbReference type="InterPro" id="IPR016167">
    <property type="entry name" value="FAD-bd_PCMH_sub1"/>
</dbReference>
<keyword evidence="2" id="KW-0274">FAD</keyword>